<feature type="transmembrane region" description="Helical" evidence="1">
    <location>
        <begin position="36"/>
        <end position="54"/>
    </location>
</feature>
<evidence type="ECO:0000313" key="3">
    <source>
        <dbReference type="Proteomes" id="UP000005017"/>
    </source>
</evidence>
<dbReference type="EMBL" id="ADFR01000002">
    <property type="protein sequence ID" value="EFC06190.1"/>
    <property type="molecule type" value="Genomic_DNA"/>
</dbReference>
<reference evidence="3" key="1">
    <citation type="submission" date="2009-12" db="EMBL/GenBank/DDBJ databases">
        <title>Sequence of Clostridiales genomosp. BVAB3 str. UPII9-5.</title>
        <authorList>
            <person name="Madupu R."/>
            <person name="Durkin A.S."/>
            <person name="Torralba M."/>
            <person name="Methe B."/>
            <person name="Sutton G.G."/>
            <person name="Strausberg R.L."/>
            <person name="Nelson K.E."/>
        </authorList>
    </citation>
    <scope>NUCLEOTIDE SEQUENCE [LARGE SCALE GENOMIC DNA]</scope>
    <source>
        <strain evidence="3">W1219</strain>
    </source>
</reference>
<dbReference type="Pfam" id="PF09991">
    <property type="entry name" value="DUF2232"/>
    <property type="match status" value="1"/>
</dbReference>
<dbReference type="AlphaFoldDB" id="D2MMB4"/>
<dbReference type="STRING" id="679192.HMPREF9013_0892"/>
<keyword evidence="1" id="KW-0472">Membrane</keyword>
<feature type="transmembrane region" description="Helical" evidence="1">
    <location>
        <begin position="294"/>
        <end position="317"/>
    </location>
</feature>
<organism evidence="2 3">
    <name type="scientific">Bulleidia extructa W1219</name>
    <dbReference type="NCBI Taxonomy" id="679192"/>
    <lineage>
        <taxon>Bacteria</taxon>
        <taxon>Bacillati</taxon>
        <taxon>Bacillota</taxon>
        <taxon>Erysipelotrichia</taxon>
        <taxon>Erysipelotrichales</taxon>
        <taxon>Erysipelotrichaceae</taxon>
        <taxon>Bulleidia</taxon>
    </lineage>
</organism>
<keyword evidence="1" id="KW-0812">Transmembrane</keyword>
<keyword evidence="1" id="KW-1133">Transmembrane helix</keyword>
<dbReference type="PANTHER" id="PTHR41324">
    <property type="entry name" value="MEMBRANE PROTEIN-RELATED"/>
    <property type="match status" value="1"/>
</dbReference>
<evidence type="ECO:0008006" key="4">
    <source>
        <dbReference type="Google" id="ProtNLM"/>
    </source>
</evidence>
<name>D2MMB4_9FIRM</name>
<feature type="transmembrane region" description="Helical" evidence="1">
    <location>
        <begin position="85"/>
        <end position="112"/>
    </location>
</feature>
<gene>
    <name evidence="2" type="ORF">HMPREF9013_0892</name>
</gene>
<comment type="caution">
    <text evidence="2">The sequence shown here is derived from an EMBL/GenBank/DDBJ whole genome shotgun (WGS) entry which is preliminary data.</text>
</comment>
<dbReference type="InterPro" id="IPR018710">
    <property type="entry name" value="DUF2232"/>
</dbReference>
<keyword evidence="3" id="KW-1185">Reference proteome</keyword>
<feature type="transmembrane region" description="Helical" evidence="1">
    <location>
        <begin position="258"/>
        <end position="282"/>
    </location>
</feature>
<sequence length="322" mass="36490">MEINHYFHYGEVYFDFPIFPCFRHCVTMNSMKKTTLQITEGAMILAMMGVFLLVDRQLAGSLSSVFAFVMPLPMAVYTRKHGGKIGLMVLVAAFFLNIVLVNPLSLFLVSAQEIIGFFYGYLANHGQNFKQILWKMVIFGVLVQLIDFTISLKVFGVNLDSQVKEMTDLFPNIVKMYQPSVLKNLVYLSSILLGMLQALSTCLLSQVLLDRLKIQSPVLERFGNQKPRSLYGYLSTAAVILFIYLMRRPLSQEILQMLGLTIGLVGLVYLMFWGCLCLIAWLMHLGFPKMVSALLVLIVSLILYYVVLLIGMISIFYPKIRG</sequence>
<evidence type="ECO:0000313" key="2">
    <source>
        <dbReference type="EMBL" id="EFC06190.1"/>
    </source>
</evidence>
<dbReference type="PANTHER" id="PTHR41324:SF1">
    <property type="entry name" value="DUF2232 DOMAIN-CONTAINING PROTEIN"/>
    <property type="match status" value="1"/>
</dbReference>
<accession>D2MMB4</accession>
<dbReference type="Proteomes" id="UP000005017">
    <property type="component" value="Unassembled WGS sequence"/>
</dbReference>
<feature type="transmembrane region" description="Helical" evidence="1">
    <location>
        <begin position="229"/>
        <end position="246"/>
    </location>
</feature>
<feature type="transmembrane region" description="Helical" evidence="1">
    <location>
        <begin position="185"/>
        <end position="209"/>
    </location>
</feature>
<feature type="transmembrane region" description="Helical" evidence="1">
    <location>
        <begin position="132"/>
        <end position="156"/>
    </location>
</feature>
<proteinExistence type="predicted"/>
<feature type="transmembrane region" description="Helical" evidence="1">
    <location>
        <begin position="60"/>
        <end position="78"/>
    </location>
</feature>
<evidence type="ECO:0000256" key="1">
    <source>
        <dbReference type="SAM" id="Phobius"/>
    </source>
</evidence>
<dbReference type="eggNOG" id="ENOG50307Z1">
    <property type="taxonomic scope" value="Bacteria"/>
</dbReference>
<protein>
    <recommendedName>
        <fullName evidence="4">DUF2232 domain-containing protein</fullName>
    </recommendedName>
</protein>